<name>A0A6C0LGS7_9ZZZZ</name>
<proteinExistence type="predicted"/>
<protein>
    <submittedName>
        <fullName evidence="1">Uncharacterized protein</fullName>
    </submittedName>
</protein>
<dbReference type="EMBL" id="MN740504">
    <property type="protein sequence ID" value="QHU30196.1"/>
    <property type="molecule type" value="Genomic_DNA"/>
</dbReference>
<accession>A0A6C0LGS7</accession>
<reference evidence="1" key="1">
    <citation type="journal article" date="2020" name="Nature">
        <title>Giant virus diversity and host interactions through global metagenomics.</title>
        <authorList>
            <person name="Schulz F."/>
            <person name="Roux S."/>
            <person name="Paez-Espino D."/>
            <person name="Jungbluth S."/>
            <person name="Walsh D.A."/>
            <person name="Denef V.J."/>
            <person name="McMahon K.D."/>
            <person name="Konstantinidis K.T."/>
            <person name="Eloe-Fadrosh E.A."/>
            <person name="Kyrpides N.C."/>
            <person name="Woyke T."/>
        </authorList>
    </citation>
    <scope>NUCLEOTIDE SEQUENCE</scope>
    <source>
        <strain evidence="1">GVMAG-M-3300027833-11</strain>
    </source>
</reference>
<sequence length="199" mass="20889">MSGHTCRETYCSYGSYLRSRGYDKSICNLFNDIENGKVTIGSVKPNGTCGVDITGSVNIQPCDEQVLCNGATAGCLNIYGGNKGTSTTATDKHTLGLQAMTGVHITGPIIQSESGNVTEGPHSGAINVFANKSHFNYPIEGDITGTAKKVEVIAAAPTSSTQGESGEIKAHTGHIYICFGADPMNPGSYIWKKSPILPI</sequence>
<organism evidence="1">
    <name type="scientific">viral metagenome</name>
    <dbReference type="NCBI Taxonomy" id="1070528"/>
    <lineage>
        <taxon>unclassified sequences</taxon>
        <taxon>metagenomes</taxon>
        <taxon>organismal metagenomes</taxon>
    </lineage>
</organism>
<dbReference type="AlphaFoldDB" id="A0A6C0LGS7"/>
<evidence type="ECO:0000313" key="1">
    <source>
        <dbReference type="EMBL" id="QHU30196.1"/>
    </source>
</evidence>